<feature type="transmembrane region" description="Helical" evidence="2">
    <location>
        <begin position="336"/>
        <end position="355"/>
    </location>
</feature>
<feature type="transmembrane region" description="Helical" evidence="2">
    <location>
        <begin position="173"/>
        <end position="191"/>
    </location>
</feature>
<evidence type="ECO:0000313" key="4">
    <source>
        <dbReference type="Proteomes" id="UP000009168"/>
    </source>
</evidence>
<sequence>MSSCELTKDEILNIKRFSQQTTDGSFQTYDSCTYYDFMLQMLVNDFKNDLSNCIYRSECPSYDTMMIVMTVCYAYCLLKCCILFMVYFYQKNRVKNISNNISKIKNFDEDVQQQIQNNQNNQLQNSVQDNQERKSNTGKYYLDADSIEELKTYETSIKMNIYVEMFMAARDFFLFRGLGYFISYLYDVVFINPTIGNSISEQSFQCSIQSPNNITVNDCEYLKKNTYFYLSSADICVIRYPFFSLEGEDNVEQQYSLMYIYIILWIILESFAGSILFFNTQVLSYVNEGGKEPKDYNKKILNYSKIFFVCQAIVLSVLIFVFRIRLYFRFESAQVIIFYLVWKSLGFMLLLDQFIKKKYLSKELYIDIAYDKDMDWTKNEKNNYEKAKERAEQSLDKMGRSFIENYKHYLQIIHKNLESKCAQKQSQQKNKIKFQWNSYLMFVLCTLGLGIIGYSLCLIHYSINKDSSQQDIPNTIELSDLNTSNFLFGKYLKAQGLYWFGFVFCMLESAIFEIFNSVLLLHSYYLQLFKQMASPEGEQSSNEEQEIQ</sequence>
<evidence type="ECO:0000256" key="1">
    <source>
        <dbReference type="SAM" id="Coils"/>
    </source>
</evidence>
<feature type="transmembrane region" description="Helical" evidence="2">
    <location>
        <begin position="497"/>
        <end position="521"/>
    </location>
</feature>
<gene>
    <name evidence="3" type="ORF">TTHERM_00394430</name>
</gene>
<feature type="transmembrane region" description="Helical" evidence="2">
    <location>
        <begin position="300"/>
        <end position="324"/>
    </location>
</feature>
<feature type="transmembrane region" description="Helical" evidence="2">
    <location>
        <begin position="439"/>
        <end position="463"/>
    </location>
</feature>
<dbReference type="EMBL" id="GG662770">
    <property type="protein sequence ID" value="EAR91670.1"/>
    <property type="molecule type" value="Genomic_DNA"/>
</dbReference>
<organism evidence="3 4">
    <name type="scientific">Tetrahymena thermophila (strain SB210)</name>
    <dbReference type="NCBI Taxonomy" id="312017"/>
    <lineage>
        <taxon>Eukaryota</taxon>
        <taxon>Sar</taxon>
        <taxon>Alveolata</taxon>
        <taxon>Ciliophora</taxon>
        <taxon>Intramacronucleata</taxon>
        <taxon>Oligohymenophorea</taxon>
        <taxon>Hymenostomatida</taxon>
        <taxon>Tetrahymenina</taxon>
        <taxon>Tetrahymenidae</taxon>
        <taxon>Tetrahymena</taxon>
    </lineage>
</organism>
<proteinExistence type="predicted"/>
<reference evidence="4" key="1">
    <citation type="journal article" date="2006" name="PLoS Biol.">
        <title>Macronuclear genome sequence of the ciliate Tetrahymena thermophila, a model eukaryote.</title>
        <authorList>
            <person name="Eisen J.A."/>
            <person name="Coyne R.S."/>
            <person name="Wu M."/>
            <person name="Wu D."/>
            <person name="Thiagarajan M."/>
            <person name="Wortman J.R."/>
            <person name="Badger J.H."/>
            <person name="Ren Q."/>
            <person name="Amedeo P."/>
            <person name="Jones K.M."/>
            <person name="Tallon L.J."/>
            <person name="Delcher A.L."/>
            <person name="Salzberg S.L."/>
            <person name="Silva J.C."/>
            <person name="Haas B.J."/>
            <person name="Majoros W.H."/>
            <person name="Farzad M."/>
            <person name="Carlton J.M."/>
            <person name="Smith R.K. Jr."/>
            <person name="Garg J."/>
            <person name="Pearlman R.E."/>
            <person name="Karrer K.M."/>
            <person name="Sun L."/>
            <person name="Manning G."/>
            <person name="Elde N.C."/>
            <person name="Turkewitz A.P."/>
            <person name="Asai D.J."/>
            <person name="Wilkes D.E."/>
            <person name="Wang Y."/>
            <person name="Cai H."/>
            <person name="Collins K."/>
            <person name="Stewart B.A."/>
            <person name="Lee S.R."/>
            <person name="Wilamowska K."/>
            <person name="Weinberg Z."/>
            <person name="Ruzzo W.L."/>
            <person name="Wloga D."/>
            <person name="Gaertig J."/>
            <person name="Frankel J."/>
            <person name="Tsao C.-C."/>
            <person name="Gorovsky M.A."/>
            <person name="Keeling P.J."/>
            <person name="Waller R.F."/>
            <person name="Patron N.J."/>
            <person name="Cherry J.M."/>
            <person name="Stover N.A."/>
            <person name="Krieger C.J."/>
            <person name="del Toro C."/>
            <person name="Ryder H.F."/>
            <person name="Williamson S.C."/>
            <person name="Barbeau R.A."/>
            <person name="Hamilton E.P."/>
            <person name="Orias E."/>
        </authorList>
    </citation>
    <scope>NUCLEOTIDE SEQUENCE [LARGE SCALE GENOMIC DNA]</scope>
    <source>
        <strain evidence="4">SB210</strain>
    </source>
</reference>
<name>Q233B0_TETTS</name>
<keyword evidence="2 3" id="KW-0812">Transmembrane</keyword>
<keyword evidence="1" id="KW-0175">Coiled coil</keyword>
<feature type="transmembrane region" description="Helical" evidence="2">
    <location>
        <begin position="65"/>
        <end position="89"/>
    </location>
</feature>
<dbReference type="RefSeq" id="XP_001011915.1">
    <property type="nucleotide sequence ID" value="XM_001011915.3"/>
</dbReference>
<accession>Q233B0</accession>
<dbReference type="HOGENOM" id="CLU_497424_0_0_1"/>
<evidence type="ECO:0000313" key="3">
    <source>
        <dbReference type="EMBL" id="EAR91670.1"/>
    </source>
</evidence>
<dbReference type="eggNOG" id="ENOG502SU5T">
    <property type="taxonomic scope" value="Eukaryota"/>
</dbReference>
<dbReference type="GeneID" id="7822725"/>
<keyword evidence="4" id="KW-1185">Reference proteome</keyword>
<feature type="coiled-coil region" evidence="1">
    <location>
        <begin position="374"/>
        <end position="401"/>
    </location>
</feature>
<protein>
    <submittedName>
        <fullName evidence="3">Transmembrane protein, putative</fullName>
    </submittedName>
</protein>
<keyword evidence="2" id="KW-1133">Transmembrane helix</keyword>
<dbReference type="AlphaFoldDB" id="Q233B0"/>
<feature type="transmembrane region" description="Helical" evidence="2">
    <location>
        <begin position="258"/>
        <end position="279"/>
    </location>
</feature>
<evidence type="ECO:0000256" key="2">
    <source>
        <dbReference type="SAM" id="Phobius"/>
    </source>
</evidence>
<dbReference type="Proteomes" id="UP000009168">
    <property type="component" value="Unassembled WGS sequence"/>
</dbReference>
<dbReference type="InParanoid" id="Q233B0"/>
<dbReference type="OMA" id="CYAYSIL"/>
<keyword evidence="2" id="KW-0472">Membrane</keyword>
<dbReference type="KEGG" id="tet:TTHERM_00394430"/>